<evidence type="ECO:0000313" key="2">
    <source>
        <dbReference type="Proteomes" id="UP000063429"/>
    </source>
</evidence>
<name>A0ABM5V6Q3_9BURK</name>
<dbReference type="EMBL" id="CP011409">
    <property type="protein sequence ID" value="AKZ65287.1"/>
    <property type="molecule type" value="Genomic_DNA"/>
</dbReference>
<dbReference type="Proteomes" id="UP000063429">
    <property type="component" value="Chromosome"/>
</dbReference>
<dbReference type="InterPro" id="IPR036102">
    <property type="entry name" value="OsmC/Ohrsf"/>
</dbReference>
<accession>A0ABM5V6Q3</accession>
<organism evidence="1 2">
    <name type="scientific">Herbaspirillum hiltneri N3</name>
    <dbReference type="NCBI Taxonomy" id="1262470"/>
    <lineage>
        <taxon>Bacteria</taxon>
        <taxon>Pseudomonadati</taxon>
        <taxon>Pseudomonadota</taxon>
        <taxon>Betaproteobacteria</taxon>
        <taxon>Burkholderiales</taxon>
        <taxon>Oxalobacteraceae</taxon>
        <taxon>Herbaspirillum</taxon>
    </lineage>
</organism>
<dbReference type="InterPro" id="IPR015946">
    <property type="entry name" value="KH_dom-like_a/b"/>
</dbReference>
<sequence length="159" mass="17425">MIEIEATILWARGSEEAFADNRYSRVHRWRFDGGVEVPASSSPHIVPLPYSSPDNVDPEEAYLASLSSCHMLTFLAIAAKRGFVVDRYVDRAGAVMEKNARGKLVVSKATLQPVVVYRGRVPTSDEDEVLHHAAHEECFLANSVLTEITVVPTSTAADA</sequence>
<dbReference type="Pfam" id="PF02566">
    <property type="entry name" value="OsmC"/>
    <property type="match status" value="1"/>
</dbReference>
<protein>
    <submittedName>
        <fullName evidence="1">Peroxiredoxin</fullName>
    </submittedName>
</protein>
<dbReference type="InterPro" id="IPR052707">
    <property type="entry name" value="OsmC_Ohr_Peroxiredoxin"/>
</dbReference>
<proteinExistence type="predicted"/>
<reference evidence="2" key="1">
    <citation type="journal article" date="2015" name="Genome Announc.">
        <title>Complete Genome Sequence of Herbaspirillum hiltneri N3 (DSM 17495), Isolated from Surface-Sterilized Wheat Roots.</title>
        <authorList>
            <person name="Guizelini D."/>
            <person name="Saizaki P.M."/>
            <person name="Coimbra N.A."/>
            <person name="Weiss V.A."/>
            <person name="Faoro H."/>
            <person name="Sfeir M.Z."/>
            <person name="Baura V.A."/>
            <person name="Monteiro R.A."/>
            <person name="Chubatsu L.S."/>
            <person name="Souza E.M."/>
            <person name="Cruz L.M."/>
            <person name="Pedrosa F.O."/>
            <person name="Raittz R.T."/>
            <person name="Marchaukoski J.N."/>
            <person name="Steffens M.B."/>
        </authorList>
    </citation>
    <scope>NUCLEOTIDE SEQUENCE [LARGE SCALE GENOMIC DNA]</scope>
    <source>
        <strain evidence="2">N3</strain>
    </source>
</reference>
<dbReference type="RefSeq" id="WP_053201457.1">
    <property type="nucleotide sequence ID" value="NZ_CP011409.1"/>
</dbReference>
<dbReference type="Gene3D" id="3.30.300.20">
    <property type="match status" value="1"/>
</dbReference>
<evidence type="ECO:0000313" key="1">
    <source>
        <dbReference type="EMBL" id="AKZ65287.1"/>
    </source>
</evidence>
<dbReference type="SUPFAM" id="SSF82784">
    <property type="entry name" value="OsmC-like"/>
    <property type="match status" value="1"/>
</dbReference>
<dbReference type="InterPro" id="IPR003718">
    <property type="entry name" value="OsmC/Ohr_fam"/>
</dbReference>
<dbReference type="PANTHER" id="PTHR42830:SF2">
    <property type="entry name" value="OSMC_OHR FAMILY PROTEIN"/>
    <property type="match status" value="1"/>
</dbReference>
<keyword evidence="2" id="KW-1185">Reference proteome</keyword>
<gene>
    <name evidence="1" type="ORF">F506_10120</name>
</gene>
<dbReference type="PANTHER" id="PTHR42830">
    <property type="entry name" value="OSMOTICALLY INDUCIBLE FAMILY PROTEIN"/>
    <property type="match status" value="1"/>
</dbReference>